<protein>
    <submittedName>
        <fullName evidence="1">Hemoglobin</fullName>
    </submittedName>
</protein>
<evidence type="ECO:0000313" key="1">
    <source>
        <dbReference type="EMBL" id="SIT78430.1"/>
    </source>
</evidence>
<dbReference type="Proteomes" id="UP000192455">
    <property type="component" value="Unassembled WGS sequence"/>
</dbReference>
<dbReference type="RefSeq" id="WP_076648108.1">
    <property type="nucleotide sequence ID" value="NZ_FTPS01000001.1"/>
</dbReference>
<organism evidence="1 2">
    <name type="scientific">Pontibaca methylaminivorans</name>
    <dbReference type="NCBI Taxonomy" id="515897"/>
    <lineage>
        <taxon>Bacteria</taxon>
        <taxon>Pseudomonadati</taxon>
        <taxon>Pseudomonadota</taxon>
        <taxon>Alphaproteobacteria</taxon>
        <taxon>Rhodobacterales</taxon>
        <taxon>Roseobacteraceae</taxon>
        <taxon>Pontibaca</taxon>
    </lineage>
</organism>
<dbReference type="STRING" id="515897.SAMN05421849_0958"/>
<dbReference type="SUPFAM" id="SSF46458">
    <property type="entry name" value="Globin-like"/>
    <property type="match status" value="1"/>
</dbReference>
<dbReference type="InterPro" id="IPR009050">
    <property type="entry name" value="Globin-like_sf"/>
</dbReference>
<reference evidence="1 2" key="1">
    <citation type="submission" date="2017-01" db="EMBL/GenBank/DDBJ databases">
        <authorList>
            <person name="Mah S.A."/>
            <person name="Swanson W.J."/>
            <person name="Moy G.W."/>
            <person name="Vacquier V.D."/>
        </authorList>
    </citation>
    <scope>NUCLEOTIDE SEQUENCE [LARGE SCALE GENOMIC DNA]</scope>
    <source>
        <strain evidence="1 2">DSM 21219</strain>
    </source>
</reference>
<dbReference type="Gene3D" id="1.10.490.10">
    <property type="entry name" value="Globins"/>
    <property type="match status" value="1"/>
</dbReference>
<keyword evidence="2" id="KW-1185">Reference proteome</keyword>
<dbReference type="EMBL" id="FTPS01000001">
    <property type="protein sequence ID" value="SIT78430.1"/>
    <property type="molecule type" value="Genomic_DNA"/>
</dbReference>
<evidence type="ECO:0000313" key="2">
    <source>
        <dbReference type="Proteomes" id="UP000192455"/>
    </source>
</evidence>
<dbReference type="GO" id="GO:0020037">
    <property type="term" value="F:heme binding"/>
    <property type="evidence" value="ECO:0007669"/>
    <property type="project" value="InterPro"/>
</dbReference>
<dbReference type="OrthoDB" id="25954at2"/>
<sequence>MAAQTVKAVHGYSAEKRAQIRESAAEIGIDEPYLSTLVDEFYTRIRADARLGPIFDGEIGDGWDAHLVQMKAFWASVALNAGIYSGQPMPAHLKLVGVGVTPEDFRIWLGLFRATLEDTAPTPQAVDYLMIRAERIARSLQMAMFGRDPAGVPAFG</sequence>
<dbReference type="InterPro" id="IPR012292">
    <property type="entry name" value="Globin/Proto"/>
</dbReference>
<dbReference type="AlphaFoldDB" id="A0A1R3WJY9"/>
<proteinExistence type="predicted"/>
<gene>
    <name evidence="1" type="ORF">SAMN05421849_0958</name>
</gene>
<accession>A0A1R3WJY9</accession>
<name>A0A1R3WJY9_9RHOB</name>
<dbReference type="CDD" id="cd08916">
    <property type="entry name" value="TrHb3_P"/>
    <property type="match status" value="1"/>
</dbReference>
<dbReference type="GO" id="GO:0019825">
    <property type="term" value="F:oxygen binding"/>
    <property type="evidence" value="ECO:0007669"/>
    <property type="project" value="InterPro"/>
</dbReference>